<protein>
    <submittedName>
        <fullName evidence="7">Uncharacterized protein</fullName>
    </submittedName>
</protein>
<name>A0A9D1LXQ9_9FIRM</name>
<dbReference type="GO" id="GO:0005886">
    <property type="term" value="C:plasma membrane"/>
    <property type="evidence" value="ECO:0007669"/>
    <property type="project" value="UniProtKB-SubCell"/>
</dbReference>
<feature type="transmembrane region" description="Helical" evidence="6">
    <location>
        <begin position="435"/>
        <end position="461"/>
    </location>
</feature>
<accession>A0A9D1LXQ9</accession>
<reference evidence="7" key="2">
    <citation type="journal article" date="2021" name="PeerJ">
        <title>Extensive microbial diversity within the chicken gut microbiome revealed by metagenomics and culture.</title>
        <authorList>
            <person name="Gilroy R."/>
            <person name="Ravi A."/>
            <person name="Getino M."/>
            <person name="Pursley I."/>
            <person name="Horton D.L."/>
            <person name="Alikhan N.F."/>
            <person name="Baker D."/>
            <person name="Gharbi K."/>
            <person name="Hall N."/>
            <person name="Watson M."/>
            <person name="Adriaenssens E.M."/>
            <person name="Foster-Nyarko E."/>
            <person name="Jarju S."/>
            <person name="Secka A."/>
            <person name="Antonio M."/>
            <person name="Oren A."/>
            <person name="Chaudhuri R.R."/>
            <person name="La Ragione R."/>
            <person name="Hildebrand F."/>
            <person name="Pallen M.J."/>
        </authorList>
    </citation>
    <scope>NUCLEOTIDE SEQUENCE</scope>
    <source>
        <strain evidence="7">ChiGjej1B1-1684</strain>
    </source>
</reference>
<dbReference type="EMBL" id="DVNG01000035">
    <property type="protein sequence ID" value="HIU49906.1"/>
    <property type="molecule type" value="Genomic_DNA"/>
</dbReference>
<sequence>MERTRNSAINAVAATVAQTINIVITFVSRRIFLMMLGETLLGINSLFTQILSMMSLVELGIGPAIVYSLYKPLAENDREQIGAIMRLYKKIYTILGFVILGIGLCLTPFIKSFITGDISSVENIYLIFFLFVLNSSFSYFNSYKQNLIIADQKKYITIIYHYGLYVAMNVLQIAVLVATKNFILYLVIQIIFTLLENVLLSIKTKKMYPYLKEYKDCKIDEGIMKNMKRNVKALVFHKVGGVCVSSTDSLIISKFIGIVTVGMYTNYVYVTNAFSTLITQLFSSITSSVGNFNAQSTQEESFEVFKKVYYFNFLLMGVISVCVYCLISDFIAVVFGENMLLSQLVVTLLVLKFYMTGMRSSLLTFKEAMGIYHEDRFRPLAEGLVNLVVSIILAPHLELVGVLIGTICSHLFVNMWIEPLVLYRNGFGRKTASYFISYTVYLLSLVGVCAVTMLLSSWIAVTSFWMLIVKAVVVGVVSLTLIIIVSLILNKKEFLYYLDLFKKIIKRRAL</sequence>
<keyword evidence="5 6" id="KW-0472">Membrane</keyword>
<dbReference type="AlphaFoldDB" id="A0A9D1LXQ9"/>
<feature type="transmembrane region" description="Helical" evidence="6">
    <location>
        <begin position="467"/>
        <end position="489"/>
    </location>
</feature>
<evidence type="ECO:0000256" key="1">
    <source>
        <dbReference type="ARBA" id="ARBA00004651"/>
    </source>
</evidence>
<reference evidence="7" key="1">
    <citation type="submission" date="2020-10" db="EMBL/GenBank/DDBJ databases">
        <authorList>
            <person name="Gilroy R."/>
        </authorList>
    </citation>
    <scope>NUCLEOTIDE SEQUENCE</scope>
    <source>
        <strain evidence="7">ChiGjej1B1-1684</strain>
    </source>
</reference>
<evidence type="ECO:0000256" key="5">
    <source>
        <dbReference type="ARBA" id="ARBA00023136"/>
    </source>
</evidence>
<evidence type="ECO:0000256" key="6">
    <source>
        <dbReference type="SAM" id="Phobius"/>
    </source>
</evidence>
<dbReference type="InterPro" id="IPR050833">
    <property type="entry name" value="Poly_Biosynth_Transport"/>
</dbReference>
<proteinExistence type="predicted"/>
<keyword evidence="4 6" id="KW-1133">Transmembrane helix</keyword>
<feature type="transmembrane region" description="Helical" evidence="6">
    <location>
        <begin position="379"/>
        <end position="397"/>
    </location>
</feature>
<evidence type="ECO:0000256" key="3">
    <source>
        <dbReference type="ARBA" id="ARBA00022692"/>
    </source>
</evidence>
<feature type="transmembrane region" description="Helical" evidence="6">
    <location>
        <begin position="7"/>
        <end position="27"/>
    </location>
</feature>
<gene>
    <name evidence="7" type="ORF">IAD22_02670</name>
</gene>
<feature type="transmembrane region" description="Helical" evidence="6">
    <location>
        <begin position="91"/>
        <end position="111"/>
    </location>
</feature>
<dbReference type="PANTHER" id="PTHR30250:SF26">
    <property type="entry name" value="PSMA PROTEIN"/>
    <property type="match status" value="1"/>
</dbReference>
<keyword evidence="3 6" id="KW-0812">Transmembrane</keyword>
<comment type="caution">
    <text evidence="7">The sequence shown here is derived from an EMBL/GenBank/DDBJ whole genome shotgun (WGS) entry which is preliminary data.</text>
</comment>
<dbReference type="PANTHER" id="PTHR30250">
    <property type="entry name" value="PST FAMILY PREDICTED COLANIC ACID TRANSPORTER"/>
    <property type="match status" value="1"/>
</dbReference>
<comment type="subcellular location">
    <subcellularLocation>
        <location evidence="1">Cell membrane</location>
        <topology evidence="1">Multi-pass membrane protein</topology>
    </subcellularLocation>
</comment>
<keyword evidence="2" id="KW-1003">Cell membrane</keyword>
<evidence type="ECO:0000256" key="4">
    <source>
        <dbReference type="ARBA" id="ARBA00022989"/>
    </source>
</evidence>
<dbReference type="Proteomes" id="UP000824118">
    <property type="component" value="Unassembled WGS sequence"/>
</dbReference>
<feature type="transmembrane region" description="Helical" evidence="6">
    <location>
        <begin position="308"/>
        <end position="334"/>
    </location>
</feature>
<feature type="transmembrane region" description="Helical" evidence="6">
    <location>
        <begin position="47"/>
        <end position="70"/>
    </location>
</feature>
<evidence type="ECO:0000256" key="2">
    <source>
        <dbReference type="ARBA" id="ARBA00022475"/>
    </source>
</evidence>
<feature type="transmembrane region" description="Helical" evidence="6">
    <location>
        <begin position="123"/>
        <end position="143"/>
    </location>
</feature>
<organism evidence="7 8">
    <name type="scientific">Candidatus Limousia pullorum</name>
    <dbReference type="NCBI Taxonomy" id="2840860"/>
    <lineage>
        <taxon>Bacteria</taxon>
        <taxon>Bacillati</taxon>
        <taxon>Bacillota</taxon>
        <taxon>Clostridia</taxon>
        <taxon>Eubacteriales</taxon>
        <taxon>Oscillospiraceae</taxon>
        <taxon>Oscillospiraceae incertae sedis</taxon>
        <taxon>Candidatus Limousia</taxon>
    </lineage>
</organism>
<evidence type="ECO:0000313" key="8">
    <source>
        <dbReference type="Proteomes" id="UP000824118"/>
    </source>
</evidence>
<evidence type="ECO:0000313" key="7">
    <source>
        <dbReference type="EMBL" id="HIU49906.1"/>
    </source>
</evidence>
<feature type="transmembrane region" description="Helical" evidence="6">
    <location>
        <begin position="340"/>
        <end position="358"/>
    </location>
</feature>
<feature type="transmembrane region" description="Helical" evidence="6">
    <location>
        <begin position="155"/>
        <end position="176"/>
    </location>
</feature>
<feature type="transmembrane region" description="Helical" evidence="6">
    <location>
        <begin position="182"/>
        <end position="202"/>
    </location>
</feature>